<dbReference type="Gene3D" id="6.10.340.10">
    <property type="match status" value="1"/>
</dbReference>
<dbReference type="InterPro" id="IPR036890">
    <property type="entry name" value="HATPase_C_sf"/>
</dbReference>
<evidence type="ECO:0000256" key="6">
    <source>
        <dbReference type="ARBA" id="ARBA00022679"/>
    </source>
</evidence>
<keyword evidence="4" id="KW-1003">Cell membrane</keyword>
<comment type="catalytic activity">
    <reaction evidence="1">
        <text>ATP + protein L-histidine = ADP + protein N-phospho-L-histidine.</text>
        <dbReference type="EC" id="2.7.13.3"/>
    </reaction>
</comment>
<comment type="caution">
    <text evidence="18">The sequence shown here is derived from an EMBL/GenBank/DDBJ whole genome shotgun (WGS) entry which is preliminary data.</text>
</comment>
<dbReference type="InterPro" id="IPR050398">
    <property type="entry name" value="HssS/ArlS-like"/>
</dbReference>
<comment type="subcellular location">
    <subcellularLocation>
        <location evidence="2">Cell membrane</location>
        <topology evidence="2">Multi-pass membrane protein</topology>
    </subcellularLocation>
</comment>
<dbReference type="EC" id="2.7.13.3" evidence="3"/>
<dbReference type="InterPro" id="IPR003594">
    <property type="entry name" value="HATPase_dom"/>
</dbReference>
<dbReference type="PROSITE" id="PS50109">
    <property type="entry name" value="HIS_KIN"/>
    <property type="match status" value="1"/>
</dbReference>
<dbReference type="PANTHER" id="PTHR45528">
    <property type="entry name" value="SENSOR HISTIDINE KINASE CPXA"/>
    <property type="match status" value="1"/>
</dbReference>
<dbReference type="Pfam" id="PF00512">
    <property type="entry name" value="HisKA"/>
    <property type="match status" value="1"/>
</dbReference>
<evidence type="ECO:0000256" key="8">
    <source>
        <dbReference type="ARBA" id="ARBA00022741"/>
    </source>
</evidence>
<feature type="transmembrane region" description="Helical" evidence="15">
    <location>
        <begin position="25"/>
        <end position="44"/>
    </location>
</feature>
<evidence type="ECO:0000259" key="16">
    <source>
        <dbReference type="PROSITE" id="PS50109"/>
    </source>
</evidence>
<keyword evidence="7 15" id="KW-0812">Transmembrane</keyword>
<dbReference type="SUPFAM" id="SSF55874">
    <property type="entry name" value="ATPase domain of HSP90 chaperone/DNA topoisomerase II/histidine kinase"/>
    <property type="match status" value="1"/>
</dbReference>
<feature type="transmembrane region" description="Helical" evidence="15">
    <location>
        <begin position="194"/>
        <end position="217"/>
    </location>
</feature>
<dbReference type="InterPro" id="IPR036097">
    <property type="entry name" value="HisK_dim/P_sf"/>
</dbReference>
<sequence length="499" mass="58387">MKDKSIDFIKDFVKYYNSLSILKKFLIPSIAGFMFFLLFYIYILSSTTYMKKTIHQINKESIPIYETIFDNEFLLQKISFELNNAVVAKELDLVKETNAYASKIQKNLENLENTTFKEEIINIKNSFNEYYFEASNLSEDLIEDDNSYDYIHIKTLLVVSKYNKILKLYQNLRETIKKDIKDDVSSIYIASSRVLFNSSYAFVLWIILSSMGLFYIYKDMSSRIKQIVEESESISQGKANFHKRLSSISSDELGLIVNSINTFISKLEQNHEDLENAKDDIKRFIADTVHQIRTPLSSILMNAEMIKDLQEDDSLAPFIDSIDASINMLSNSYEDLSYVTSYDSIKYNPNLISLSQMIEKRIVFFQTICRMNLKEIDSDIDINAYTYINIVELERLIDNNISNAIKYAQIEKPIYIRLIKSKESNRIILEFRSYAKEIKNKKKIFEKNYREEESKRGLGLGLNIVKNICDKYNISYEASYKDNQNIFTYTFDEIKKIGI</sequence>
<dbReference type="SMART" id="SM00387">
    <property type="entry name" value="HATPase_c"/>
    <property type="match status" value="1"/>
</dbReference>
<dbReference type="PANTHER" id="PTHR45528:SF1">
    <property type="entry name" value="SENSOR HISTIDINE KINASE CPXA"/>
    <property type="match status" value="1"/>
</dbReference>
<keyword evidence="6" id="KW-0808">Transferase</keyword>
<dbReference type="Proteomes" id="UP000461010">
    <property type="component" value="Unassembled WGS sequence"/>
</dbReference>
<organism evidence="18 21">
    <name type="scientific">Poseidonibacter ostreae</name>
    <dbReference type="NCBI Taxonomy" id="2654171"/>
    <lineage>
        <taxon>Bacteria</taxon>
        <taxon>Pseudomonadati</taxon>
        <taxon>Campylobacterota</taxon>
        <taxon>Epsilonproteobacteria</taxon>
        <taxon>Campylobacterales</taxon>
        <taxon>Arcobacteraceae</taxon>
        <taxon>Poseidonibacter</taxon>
    </lineage>
</organism>
<evidence type="ECO:0000259" key="17">
    <source>
        <dbReference type="PROSITE" id="PS50885"/>
    </source>
</evidence>
<evidence type="ECO:0000313" key="20">
    <source>
        <dbReference type="Proteomes" id="UP000461010"/>
    </source>
</evidence>
<evidence type="ECO:0000256" key="5">
    <source>
        <dbReference type="ARBA" id="ARBA00022553"/>
    </source>
</evidence>
<dbReference type="SMART" id="SM00388">
    <property type="entry name" value="HisKA"/>
    <property type="match status" value="1"/>
</dbReference>
<dbReference type="SUPFAM" id="SSF47384">
    <property type="entry name" value="Homodimeric domain of signal transducing histidine kinase"/>
    <property type="match status" value="1"/>
</dbReference>
<dbReference type="CDD" id="cd00082">
    <property type="entry name" value="HisKA"/>
    <property type="match status" value="1"/>
</dbReference>
<evidence type="ECO:0000256" key="12">
    <source>
        <dbReference type="ARBA" id="ARBA00023012"/>
    </source>
</evidence>
<dbReference type="EMBL" id="WFKJ01000024">
    <property type="protein sequence ID" value="KAB7890542.1"/>
    <property type="molecule type" value="Genomic_DNA"/>
</dbReference>
<dbReference type="GO" id="GO:0005524">
    <property type="term" value="F:ATP binding"/>
    <property type="evidence" value="ECO:0007669"/>
    <property type="project" value="UniProtKB-KW"/>
</dbReference>
<protein>
    <recommendedName>
        <fullName evidence="3">histidine kinase</fullName>
        <ecNumber evidence="3">2.7.13.3</ecNumber>
    </recommendedName>
</protein>
<dbReference type="CDD" id="cd06225">
    <property type="entry name" value="HAMP"/>
    <property type="match status" value="1"/>
</dbReference>
<keyword evidence="20" id="KW-1185">Reference proteome</keyword>
<dbReference type="Gene3D" id="3.30.565.10">
    <property type="entry name" value="Histidine kinase-like ATPase, C-terminal domain"/>
    <property type="match status" value="1"/>
</dbReference>
<dbReference type="Pfam" id="PF02518">
    <property type="entry name" value="HATPase_c"/>
    <property type="match status" value="1"/>
</dbReference>
<gene>
    <name evidence="19" type="ORF">GBG18_08860</name>
    <name evidence="18" type="ORF">GBG19_10165</name>
</gene>
<accession>A0A6L4WR89</accession>
<feature type="domain" description="Histidine kinase" evidence="16">
    <location>
        <begin position="287"/>
        <end position="473"/>
    </location>
</feature>
<keyword evidence="13 15" id="KW-0472">Membrane</keyword>
<feature type="coiled-coil region" evidence="14">
    <location>
        <begin position="257"/>
        <end position="287"/>
    </location>
</feature>
<evidence type="ECO:0000313" key="21">
    <source>
        <dbReference type="Proteomes" id="UP000472839"/>
    </source>
</evidence>
<evidence type="ECO:0000313" key="18">
    <source>
        <dbReference type="EMBL" id="KAB7887844.1"/>
    </source>
</evidence>
<dbReference type="InterPro" id="IPR003660">
    <property type="entry name" value="HAMP_dom"/>
</dbReference>
<evidence type="ECO:0000256" key="2">
    <source>
        <dbReference type="ARBA" id="ARBA00004651"/>
    </source>
</evidence>
<dbReference type="InterPro" id="IPR003661">
    <property type="entry name" value="HisK_dim/P_dom"/>
</dbReference>
<dbReference type="Proteomes" id="UP000472839">
    <property type="component" value="Unassembled WGS sequence"/>
</dbReference>
<name>A0A6L4WR89_9BACT</name>
<keyword evidence="11 15" id="KW-1133">Transmembrane helix</keyword>
<evidence type="ECO:0000256" key="7">
    <source>
        <dbReference type="ARBA" id="ARBA00022692"/>
    </source>
</evidence>
<dbReference type="Gene3D" id="1.10.287.130">
    <property type="match status" value="1"/>
</dbReference>
<dbReference type="RefSeq" id="WP_152190317.1">
    <property type="nucleotide sequence ID" value="NZ_WFKI01000021.1"/>
</dbReference>
<dbReference type="EMBL" id="WFKK01000029">
    <property type="protein sequence ID" value="KAB7887844.1"/>
    <property type="molecule type" value="Genomic_DNA"/>
</dbReference>
<feature type="domain" description="HAMP" evidence="17">
    <location>
        <begin position="218"/>
        <end position="272"/>
    </location>
</feature>
<keyword evidence="8" id="KW-0547">Nucleotide-binding</keyword>
<evidence type="ECO:0000256" key="13">
    <source>
        <dbReference type="ARBA" id="ARBA00023136"/>
    </source>
</evidence>
<evidence type="ECO:0000256" key="3">
    <source>
        <dbReference type="ARBA" id="ARBA00012438"/>
    </source>
</evidence>
<keyword evidence="12" id="KW-0902">Two-component regulatory system</keyword>
<evidence type="ECO:0000256" key="4">
    <source>
        <dbReference type="ARBA" id="ARBA00022475"/>
    </source>
</evidence>
<evidence type="ECO:0000256" key="14">
    <source>
        <dbReference type="SAM" id="Coils"/>
    </source>
</evidence>
<reference evidence="20 21" key="1">
    <citation type="submission" date="2019-10" db="EMBL/GenBank/DDBJ databases">
        <title>Poseidonibacter ostreae sp. nov., isolated from the gut of the Ostrea denselamellosa.</title>
        <authorList>
            <person name="Choi A."/>
        </authorList>
    </citation>
    <scope>NUCLEOTIDE SEQUENCE [LARGE SCALE GENOMIC DNA]</scope>
    <source>
        <strain evidence="18 21">SJOD-M-33</strain>
        <strain evidence="19 20">SJOD-M-5</strain>
    </source>
</reference>
<keyword evidence="14" id="KW-0175">Coiled coil</keyword>
<evidence type="ECO:0000256" key="1">
    <source>
        <dbReference type="ARBA" id="ARBA00000085"/>
    </source>
</evidence>
<dbReference type="PROSITE" id="PS50885">
    <property type="entry name" value="HAMP"/>
    <property type="match status" value="1"/>
</dbReference>
<dbReference type="GO" id="GO:0005886">
    <property type="term" value="C:plasma membrane"/>
    <property type="evidence" value="ECO:0007669"/>
    <property type="project" value="UniProtKB-SubCell"/>
</dbReference>
<keyword evidence="5" id="KW-0597">Phosphoprotein</keyword>
<proteinExistence type="predicted"/>
<evidence type="ECO:0000256" key="10">
    <source>
        <dbReference type="ARBA" id="ARBA00022840"/>
    </source>
</evidence>
<evidence type="ECO:0000313" key="19">
    <source>
        <dbReference type="EMBL" id="KAB7890542.1"/>
    </source>
</evidence>
<dbReference type="InterPro" id="IPR005467">
    <property type="entry name" value="His_kinase_dom"/>
</dbReference>
<keyword evidence="10" id="KW-0067">ATP-binding</keyword>
<dbReference type="GO" id="GO:0000155">
    <property type="term" value="F:phosphorelay sensor kinase activity"/>
    <property type="evidence" value="ECO:0007669"/>
    <property type="project" value="InterPro"/>
</dbReference>
<evidence type="ECO:0000256" key="15">
    <source>
        <dbReference type="SAM" id="Phobius"/>
    </source>
</evidence>
<dbReference type="AlphaFoldDB" id="A0A6L4WR89"/>
<evidence type="ECO:0000256" key="11">
    <source>
        <dbReference type="ARBA" id="ARBA00022989"/>
    </source>
</evidence>
<evidence type="ECO:0000256" key="9">
    <source>
        <dbReference type="ARBA" id="ARBA00022777"/>
    </source>
</evidence>
<keyword evidence="9" id="KW-0418">Kinase</keyword>